<feature type="compositionally biased region" description="Polar residues" evidence="1">
    <location>
        <begin position="1"/>
        <end position="13"/>
    </location>
</feature>
<keyword evidence="5" id="KW-1185">Reference proteome</keyword>
<sequence length="100" mass="10892">MSLNDPSVDSSCVSHDGPSEDRHRDDDSSGLQPHAERSALLRALAHRDECLARKRNYAGRSLHVRRKLDAALRAAESDVAILRYALGEAVDGTRAQGGSR</sequence>
<comment type="caution">
    <text evidence="2">The sequence shown here is derived from an EMBL/GenBank/DDBJ whole genome shotgun (WGS) entry which is preliminary data.</text>
</comment>
<proteinExistence type="predicted"/>
<organism evidence="2 4">
    <name type="scientific">Saliniramus fredricksonii</name>
    <dbReference type="NCBI Taxonomy" id="1653334"/>
    <lineage>
        <taxon>Bacteria</taxon>
        <taxon>Pseudomonadati</taxon>
        <taxon>Pseudomonadota</taxon>
        <taxon>Alphaproteobacteria</taxon>
        <taxon>Hyphomicrobiales</taxon>
        <taxon>Salinarimonadaceae</taxon>
        <taxon>Saliniramus</taxon>
    </lineage>
</organism>
<gene>
    <name evidence="3" type="ORF">GA0071312_0805</name>
    <name evidence="2" type="ORF">HLUCCO17_10250</name>
</gene>
<feature type="region of interest" description="Disordered" evidence="1">
    <location>
        <begin position="1"/>
        <end position="39"/>
    </location>
</feature>
<protein>
    <submittedName>
        <fullName evidence="2">Uncharacterized protein</fullName>
    </submittedName>
</protein>
<evidence type="ECO:0000313" key="4">
    <source>
        <dbReference type="Proteomes" id="UP000050497"/>
    </source>
</evidence>
<reference evidence="2 4" key="1">
    <citation type="submission" date="2015-09" db="EMBL/GenBank/DDBJ databases">
        <title>Identification and resolution of microdiversity through metagenomic sequencing of parallel consortia.</title>
        <authorList>
            <person name="Nelson W.C."/>
            <person name="Romine M.F."/>
            <person name="Lindemann S.R."/>
        </authorList>
    </citation>
    <scope>NUCLEOTIDE SEQUENCE [LARGE SCALE GENOMIC DNA]</scope>
    <source>
        <strain evidence="2">HL-109</strain>
    </source>
</reference>
<dbReference type="Proteomes" id="UP000050497">
    <property type="component" value="Unassembled WGS sequence"/>
</dbReference>
<dbReference type="AlphaFoldDB" id="A0A0P7Y2G7"/>
<evidence type="ECO:0000313" key="2">
    <source>
        <dbReference type="EMBL" id="KPQ10616.1"/>
    </source>
</evidence>
<accession>A0A0P7Y2G7</accession>
<name>A0A0P7Y2G7_9HYPH</name>
<dbReference type="Proteomes" id="UP000182800">
    <property type="component" value="Unassembled WGS sequence"/>
</dbReference>
<dbReference type="STRING" id="1653334.GA0071312_0805"/>
<dbReference type="EMBL" id="LJSX01000014">
    <property type="protein sequence ID" value="KPQ10616.1"/>
    <property type="molecule type" value="Genomic_DNA"/>
</dbReference>
<evidence type="ECO:0000313" key="3">
    <source>
        <dbReference type="EMBL" id="SCC79317.1"/>
    </source>
</evidence>
<feature type="compositionally biased region" description="Basic and acidic residues" evidence="1">
    <location>
        <begin position="17"/>
        <end position="27"/>
    </location>
</feature>
<evidence type="ECO:0000256" key="1">
    <source>
        <dbReference type="SAM" id="MobiDB-lite"/>
    </source>
</evidence>
<reference evidence="3 5" key="2">
    <citation type="submission" date="2016-08" db="EMBL/GenBank/DDBJ databases">
        <authorList>
            <person name="Varghese N."/>
            <person name="Submissions Spin"/>
        </authorList>
    </citation>
    <scope>NUCLEOTIDE SEQUENCE [LARGE SCALE GENOMIC DNA]</scope>
    <source>
        <strain evidence="3 5">HL-109</strain>
    </source>
</reference>
<evidence type="ECO:0000313" key="5">
    <source>
        <dbReference type="Proteomes" id="UP000182800"/>
    </source>
</evidence>
<dbReference type="EMBL" id="FMBM01000001">
    <property type="protein sequence ID" value="SCC79317.1"/>
    <property type="molecule type" value="Genomic_DNA"/>
</dbReference>